<protein>
    <recommendedName>
        <fullName evidence="3">Solute carrier family 12 member 9</fullName>
    </recommendedName>
</protein>
<evidence type="ECO:0000259" key="11">
    <source>
        <dbReference type="Pfam" id="PF03522"/>
    </source>
</evidence>
<feature type="transmembrane region" description="Helical" evidence="8">
    <location>
        <begin position="636"/>
        <end position="657"/>
    </location>
</feature>
<dbReference type="Gene3D" id="1.20.1510.10">
    <property type="entry name" value="Cation efflux protein transmembrane domain"/>
    <property type="match status" value="1"/>
</dbReference>
<dbReference type="InterPro" id="IPR058533">
    <property type="entry name" value="Cation_efflux_TM"/>
</dbReference>
<keyword evidence="4" id="KW-0813">Transport</keyword>
<keyword evidence="7 8" id="KW-0472">Membrane</keyword>
<feature type="transmembrane region" description="Helical" evidence="8">
    <location>
        <begin position="556"/>
        <end position="578"/>
    </location>
</feature>
<feature type="transmembrane region" description="Helical" evidence="8">
    <location>
        <begin position="65"/>
        <end position="89"/>
    </location>
</feature>
<dbReference type="GO" id="GO:0015379">
    <property type="term" value="F:potassium:chloride symporter activity"/>
    <property type="evidence" value="ECO:0007669"/>
    <property type="project" value="TreeGrafter"/>
</dbReference>
<dbReference type="PANTHER" id="PTHR11827">
    <property type="entry name" value="SOLUTE CARRIER FAMILY 12, CATION COTRANSPORTERS"/>
    <property type="match status" value="1"/>
</dbReference>
<gene>
    <name evidence="13" type="ORF">JYZ213_LOCUS26526</name>
</gene>
<feature type="transmembrane region" description="Helical" evidence="8">
    <location>
        <begin position="35"/>
        <end position="53"/>
    </location>
</feature>
<evidence type="ECO:0000259" key="10">
    <source>
        <dbReference type="Pfam" id="PF01545"/>
    </source>
</evidence>
<evidence type="ECO:0000256" key="7">
    <source>
        <dbReference type="ARBA" id="ARBA00023136"/>
    </source>
</evidence>
<feature type="transmembrane region" description="Helical" evidence="8">
    <location>
        <begin position="232"/>
        <end position="253"/>
    </location>
</feature>
<dbReference type="FunFam" id="1.20.1740.10:FF:000013">
    <property type="entry name" value="Solute carrier family 12 member"/>
    <property type="match status" value="1"/>
</dbReference>
<comment type="similarity">
    <text evidence="2">Belongs to the SLC12A transporter family.</text>
</comment>
<comment type="subcellular location">
    <subcellularLocation>
        <location evidence="1">Membrane</location>
        <topology evidence="1">Multi-pass membrane protein</topology>
    </subcellularLocation>
</comment>
<dbReference type="Pfam" id="PF01545">
    <property type="entry name" value="Cation_efflux"/>
    <property type="match status" value="1"/>
</dbReference>
<feature type="domain" description="Cation efflux protein cytoplasmic" evidence="12">
    <location>
        <begin position="270"/>
        <end position="312"/>
    </location>
</feature>
<comment type="caution">
    <text evidence="13">The sequence shown here is derived from an EMBL/GenBank/DDBJ whole genome shotgun (WGS) entry which is preliminary data.</text>
</comment>
<feature type="transmembrane region" description="Helical" evidence="8">
    <location>
        <begin position="520"/>
        <end position="544"/>
    </location>
</feature>
<dbReference type="Pfam" id="PF03522">
    <property type="entry name" value="SLC12"/>
    <property type="match status" value="1"/>
</dbReference>
<dbReference type="EMBL" id="CAJNOG010000354">
    <property type="protein sequence ID" value="CAF1194274.1"/>
    <property type="molecule type" value="Genomic_DNA"/>
</dbReference>
<name>A0A814VRV2_9BILA</name>
<accession>A0A814VRV2</accession>
<keyword evidence="6 8" id="KW-1133">Transmembrane helix</keyword>
<evidence type="ECO:0000256" key="3">
    <source>
        <dbReference type="ARBA" id="ARBA00019359"/>
    </source>
</evidence>
<evidence type="ECO:0000259" key="12">
    <source>
        <dbReference type="Pfam" id="PF16916"/>
    </source>
</evidence>
<evidence type="ECO:0000256" key="6">
    <source>
        <dbReference type="ARBA" id="ARBA00022989"/>
    </source>
</evidence>
<keyword evidence="5 8" id="KW-0812">Transmembrane</keyword>
<feature type="transmembrane region" description="Helical" evidence="8">
    <location>
        <begin position="611"/>
        <end position="629"/>
    </location>
</feature>
<proteinExistence type="inferred from homology"/>
<dbReference type="GO" id="GO:0016020">
    <property type="term" value="C:membrane"/>
    <property type="evidence" value="ECO:0007669"/>
    <property type="project" value="UniProtKB-SubCell"/>
</dbReference>
<dbReference type="PANTHER" id="PTHR11827:SF72">
    <property type="entry name" value="GH08340P"/>
    <property type="match status" value="1"/>
</dbReference>
<feature type="transmembrane region" description="Helical" evidence="8">
    <location>
        <begin position="402"/>
        <end position="421"/>
    </location>
</feature>
<feature type="transmembrane region" description="Helical" evidence="8">
    <location>
        <begin position="376"/>
        <end position="396"/>
    </location>
</feature>
<dbReference type="Gene3D" id="1.20.1740.10">
    <property type="entry name" value="Amino acid/polyamine transporter I"/>
    <property type="match status" value="1"/>
</dbReference>
<dbReference type="GO" id="GO:0055075">
    <property type="term" value="P:potassium ion homeostasis"/>
    <property type="evidence" value="ECO:0007669"/>
    <property type="project" value="TreeGrafter"/>
</dbReference>
<feature type="transmembrane region" description="Helical" evidence="8">
    <location>
        <begin position="482"/>
        <end position="500"/>
    </location>
</feature>
<evidence type="ECO:0000313" key="14">
    <source>
        <dbReference type="Proteomes" id="UP000663845"/>
    </source>
</evidence>
<dbReference type="SUPFAM" id="SSF161111">
    <property type="entry name" value="Cation efflux protein transmembrane domain-like"/>
    <property type="match status" value="1"/>
</dbReference>
<dbReference type="InterPro" id="IPR027470">
    <property type="entry name" value="Cation_efflux_CTD"/>
</dbReference>
<feature type="transmembrane region" description="Helical" evidence="8">
    <location>
        <begin position="129"/>
        <end position="154"/>
    </location>
</feature>
<feature type="domain" description="Cation efflux protein transmembrane" evidence="10">
    <location>
        <begin position="5"/>
        <end position="248"/>
    </location>
</feature>
<dbReference type="GO" id="GO:0055064">
    <property type="term" value="P:chloride ion homeostasis"/>
    <property type="evidence" value="ECO:0007669"/>
    <property type="project" value="TreeGrafter"/>
</dbReference>
<evidence type="ECO:0000256" key="2">
    <source>
        <dbReference type="ARBA" id="ARBA00010593"/>
    </source>
</evidence>
<evidence type="ECO:0000256" key="8">
    <source>
        <dbReference type="SAM" id="Phobius"/>
    </source>
</evidence>
<feature type="domain" description="SLC12A transporter C-terminal" evidence="11">
    <location>
        <begin position="822"/>
        <end position="899"/>
    </location>
</feature>
<dbReference type="Pfam" id="PF16916">
    <property type="entry name" value="ZT_dimer"/>
    <property type="match status" value="1"/>
</dbReference>
<evidence type="ECO:0000256" key="5">
    <source>
        <dbReference type="ARBA" id="ARBA00022692"/>
    </source>
</evidence>
<feature type="transmembrane region" description="Helical" evidence="8">
    <location>
        <begin position="677"/>
        <end position="710"/>
    </location>
</feature>
<dbReference type="InterPro" id="IPR004842">
    <property type="entry name" value="SLC12A_fam"/>
</dbReference>
<evidence type="ECO:0000313" key="13">
    <source>
        <dbReference type="EMBL" id="CAF1194274.1"/>
    </source>
</evidence>
<dbReference type="Pfam" id="PF00324">
    <property type="entry name" value="AA_permease"/>
    <property type="match status" value="1"/>
</dbReference>
<dbReference type="AlphaFoldDB" id="A0A814VRV2"/>
<evidence type="ECO:0000259" key="9">
    <source>
        <dbReference type="Pfam" id="PF00324"/>
    </source>
</evidence>
<feature type="domain" description="Amino acid permease/ SLC12A" evidence="9">
    <location>
        <begin position="376"/>
        <end position="752"/>
    </location>
</feature>
<evidence type="ECO:0000256" key="1">
    <source>
        <dbReference type="ARBA" id="ARBA00004141"/>
    </source>
</evidence>
<dbReference type="GO" id="GO:0006884">
    <property type="term" value="P:cell volume homeostasis"/>
    <property type="evidence" value="ECO:0007669"/>
    <property type="project" value="TreeGrafter"/>
</dbReference>
<dbReference type="Proteomes" id="UP000663845">
    <property type="component" value="Unassembled WGS sequence"/>
</dbReference>
<dbReference type="InterPro" id="IPR027469">
    <property type="entry name" value="Cation_efflux_TMD_sf"/>
</dbReference>
<dbReference type="InterPro" id="IPR018491">
    <property type="entry name" value="SLC12_C"/>
</dbReference>
<dbReference type="InterPro" id="IPR004841">
    <property type="entry name" value="AA-permease/SLC12A_dom"/>
</dbReference>
<organism evidence="13 14">
    <name type="scientific">Adineta steineri</name>
    <dbReference type="NCBI Taxonomy" id="433720"/>
    <lineage>
        <taxon>Eukaryota</taxon>
        <taxon>Metazoa</taxon>
        <taxon>Spiralia</taxon>
        <taxon>Gnathifera</taxon>
        <taxon>Rotifera</taxon>
        <taxon>Eurotatoria</taxon>
        <taxon>Bdelloidea</taxon>
        <taxon>Adinetida</taxon>
        <taxon>Adinetidae</taxon>
        <taxon>Adineta</taxon>
    </lineage>
</organism>
<sequence length="1066" mass="119836">MILSIALLINNLILFVLETIGYHTCHSVVILLDGYYHLCQAILCTVRIVSRLIQFTYTSRHTYGLARIGVLGELVAFIGFISLSISVFLESIKHLVDVIFVIPQQENNSTVLHAAHSHQHIRSLIEHPYFVLGIGLYATISNCLLGIIILYIVIKRSIKIEKQLKQRRSSLKQPLPKKLLSKSLLITDTLSTRHSYLQVLNMLLGPIAILTCGILLVMLSDKHDVLVLLSRLVDPIICCFLFLSYLFMIFIPIRHVMHLVLQANPCNLKSDEVEKILCDSISGILSIHELHIWRLTPQKTLATVHIVFNTKEDVLTKYADINLVFQTLHIDHVTIQPEFSLPGNGQSVAALVEALVASFGPGSKANVFEDSHWWRFLYGTIINIISLITCLLGSSLFSMATFFTFILVCFVYLMVVVSFFVKSPTQLLIPKVNTYLYEQQALLYNKTDLIYGNYTGFSAATMRENTYANYTVDYTTGDTMDFATVFGVLFSSITGLLAGANMSGELKRPSRSIPTGSITALLFVFFILITETLFMAATTSRFALTNNYLFLQDINIWEPFVVIGIISATFSACLSGLVGASRILEALAVDEIFGPLFHWIRGGTTRHGNPWAAVIFTFVLVQLTLLIGSMNKIAPIVTIFFLLAYFAVNLSCLALDLASAPNFRPTFKYFSWHTALIGAVGSIIMCFIVSAAFASIAIGVLIGFICMLHLRDFPRASWGSISQALIFHQVRKYLLLLDPRKEHVKFWRPQMLLLVSNPRSAINLIDFVNDMKKGGLFILGHVKTGHMDNGSNDTCSQEYPYWVSLIDNMKIKAFVDMTLAPSGLFILGHVKTGHMDNGSNDTCSQEYPYWVSLIDNMKIKAFVDMTLAPSIRDGVLQLMRLSGLGGLRPNTVILGFYDNAVPEDKLRHRSFFKKRWLKTNAPLNAMATPAFHQQPIIQPGTMEGASTITLNSFNSSATINGNDMYPLFNFGELRQENEEKVLDVHSYVQIIKDALNLNKSICLARNFHQLQKDDIESNRRRVFVDIWPVNFIFPETSTQFDVTCLYMLQLATILSMVKPWKTRFRI</sequence>
<reference evidence="13" key="1">
    <citation type="submission" date="2021-02" db="EMBL/GenBank/DDBJ databases">
        <authorList>
            <person name="Nowell W R."/>
        </authorList>
    </citation>
    <scope>NUCLEOTIDE SEQUENCE</scope>
</reference>
<feature type="transmembrane region" description="Helical" evidence="8">
    <location>
        <begin position="7"/>
        <end position="29"/>
    </location>
</feature>
<evidence type="ECO:0000256" key="4">
    <source>
        <dbReference type="ARBA" id="ARBA00022448"/>
    </source>
</evidence>
<feature type="transmembrane region" description="Helical" evidence="8">
    <location>
        <begin position="199"/>
        <end position="220"/>
    </location>
</feature>